<dbReference type="Proteomes" id="UP000434052">
    <property type="component" value="Unassembled WGS sequence"/>
</dbReference>
<proteinExistence type="predicted"/>
<name>A0A6P1ZJQ5_9BACT</name>
<gene>
    <name evidence="3" type="ORF">DQK91_06460</name>
    <name evidence="2" type="ORF">E8L03_04045</name>
</gene>
<organism evidence="3 4">
    <name type="scientific">Oceanidesulfovibrio marinus</name>
    <dbReference type="NCBI Taxonomy" id="370038"/>
    <lineage>
        <taxon>Bacteria</taxon>
        <taxon>Pseudomonadati</taxon>
        <taxon>Thermodesulfobacteriota</taxon>
        <taxon>Desulfovibrionia</taxon>
        <taxon>Desulfovibrionales</taxon>
        <taxon>Desulfovibrionaceae</taxon>
        <taxon>Oceanidesulfovibrio</taxon>
    </lineage>
</organism>
<evidence type="ECO:0000313" key="2">
    <source>
        <dbReference type="EMBL" id="QJT08144.1"/>
    </source>
</evidence>
<reference evidence="2 5" key="2">
    <citation type="submission" date="2019-04" db="EMBL/GenBank/DDBJ databases">
        <title>Isolation and culture of sulfate reducing bacteria from the cold seep of the South China Sea.</title>
        <authorList>
            <person name="Sun C."/>
            <person name="Liu R."/>
        </authorList>
    </citation>
    <scope>NUCLEOTIDE SEQUENCE [LARGE SCALE GENOMIC DNA]</scope>
    <source>
        <strain evidence="2 5">CS1</strain>
    </source>
</reference>
<evidence type="ECO:0000313" key="5">
    <source>
        <dbReference type="Proteomes" id="UP000503251"/>
    </source>
</evidence>
<evidence type="ECO:0000313" key="4">
    <source>
        <dbReference type="Proteomes" id="UP000434052"/>
    </source>
</evidence>
<evidence type="ECO:0000256" key="1">
    <source>
        <dbReference type="SAM" id="SignalP"/>
    </source>
</evidence>
<dbReference type="AlphaFoldDB" id="A0A6P1ZJQ5"/>
<keyword evidence="1" id="KW-0732">Signal</keyword>
<protein>
    <submittedName>
        <fullName evidence="3">Uncharacterized protein</fullName>
    </submittedName>
</protein>
<dbReference type="RefSeq" id="WP_144234593.1">
    <property type="nucleotide sequence ID" value="NZ_CP039543.1"/>
</dbReference>
<dbReference type="Proteomes" id="UP000503251">
    <property type="component" value="Chromosome"/>
</dbReference>
<feature type="chain" id="PRO_5030159413" evidence="1">
    <location>
        <begin position="25"/>
        <end position="166"/>
    </location>
</feature>
<feature type="signal peptide" evidence="1">
    <location>
        <begin position="1"/>
        <end position="24"/>
    </location>
</feature>
<dbReference type="EMBL" id="CP039543">
    <property type="protein sequence ID" value="QJT08144.1"/>
    <property type="molecule type" value="Genomic_DNA"/>
</dbReference>
<sequence length="166" mass="19158">MLHRFSLIASLLFFGVLLALPAHAADDMNLKGWEKDSEYEQLYIPEDREKFYATFMRTVPIEPFPDMAPGTGIIVEDRDTKEEILVHVGPSDFVDKDLSMLRRGDQCKVYGVWNEIDGEWVFLMNKILCENTKLIKVRKTSDGMAWWNLSPEDLAQEQQDNTIDAQ</sequence>
<dbReference type="EMBL" id="QMIF01000003">
    <property type="protein sequence ID" value="TVM35040.1"/>
    <property type="molecule type" value="Genomic_DNA"/>
</dbReference>
<dbReference type="OrthoDB" id="5455132at2"/>
<keyword evidence="5" id="KW-1185">Reference proteome</keyword>
<reference evidence="3 4" key="1">
    <citation type="submission" date="2018-06" db="EMBL/GenBank/DDBJ databases">
        <title>Complete genome of Desulfovibrio marinus P48SEP.</title>
        <authorList>
            <person name="Crispim J.S."/>
            <person name="Vidigal P.M.P."/>
            <person name="Silva L.C.F."/>
            <person name="Araujo L.C."/>
            <person name="Laguardia C.N."/>
            <person name="Dias R.S."/>
            <person name="Sousa M.P."/>
            <person name="Paula S.O."/>
            <person name="Silva C."/>
        </authorList>
    </citation>
    <scope>NUCLEOTIDE SEQUENCE [LARGE SCALE GENOMIC DNA]</scope>
    <source>
        <strain evidence="3 4">P48SEP</strain>
    </source>
</reference>
<evidence type="ECO:0000313" key="3">
    <source>
        <dbReference type="EMBL" id="TVM35040.1"/>
    </source>
</evidence>
<accession>A0A6P1ZJQ5</accession>